<accession>Q31NG3</accession>
<dbReference type="AlphaFoldDB" id="Q31NG3"/>
<gene>
    <name evidence="2" type="ordered locus">Synpcc7942_1376</name>
</gene>
<keyword evidence="1" id="KW-0732">Signal</keyword>
<feature type="signal peptide" evidence="1">
    <location>
        <begin position="1"/>
        <end position="25"/>
    </location>
</feature>
<dbReference type="STRING" id="1140.Synpcc7942_1376"/>
<reference evidence="3" key="1">
    <citation type="submission" date="2005-08" db="EMBL/GenBank/DDBJ databases">
        <title>Complete sequence of chromosome 1 of Synechococcus elongatus PCC 7942.</title>
        <authorList>
            <consortium name="US DOE Joint Genome Institute"/>
            <person name="Copeland A."/>
            <person name="Lucas S."/>
            <person name="Lapidus A."/>
            <person name="Barry K."/>
            <person name="Detter J.C."/>
            <person name="Glavina T."/>
            <person name="Hammon N."/>
            <person name="Israni S."/>
            <person name="Pitluck S."/>
            <person name="Schmutz J."/>
            <person name="Larimer F."/>
            <person name="Land M."/>
            <person name="Kyrpides N."/>
            <person name="Lykidis A."/>
            <person name="Richardson P."/>
        </authorList>
    </citation>
    <scope>NUCLEOTIDE SEQUENCE [LARGE SCALE GENOMIC DNA]</scope>
    <source>
        <strain evidence="3">ATCC 33912 / PCC 7942 / FACHB-805</strain>
    </source>
</reference>
<evidence type="ECO:0000256" key="1">
    <source>
        <dbReference type="SAM" id="SignalP"/>
    </source>
</evidence>
<sequence>MEMMRKSAVAIAGVLAALSASTAWAQSSIPLPTVPAGGGSSLSTTPLKPLSDRFVVRLRYTGPGLSLQSALPIQEVMTVDQNVTDSRGQVILPIGTPVLGRFETNQQGSRFVAQALVLNGVSVPIYAISEVITGPPTADGGRVANNAGVGAAAGLVVGGPVGLVGGAAVGAASAFGSGLPATSLQPNQVLEVLLTSAW</sequence>
<dbReference type="KEGG" id="syf:Synpcc7942_1376"/>
<proteinExistence type="predicted"/>
<dbReference type="Proteomes" id="UP000889800">
    <property type="component" value="Chromosome"/>
</dbReference>
<dbReference type="BioCyc" id="SYNEL:SYNPCC7942_1376-MONOMER"/>
<evidence type="ECO:0000313" key="2">
    <source>
        <dbReference type="EMBL" id="ABB57406.1"/>
    </source>
</evidence>
<dbReference type="EMBL" id="CP000100">
    <property type="protein sequence ID" value="ABB57406.1"/>
    <property type="molecule type" value="Genomic_DNA"/>
</dbReference>
<dbReference type="eggNOG" id="ENOG5033EBW">
    <property type="taxonomic scope" value="Bacteria"/>
</dbReference>
<evidence type="ECO:0000313" key="3">
    <source>
        <dbReference type="Proteomes" id="UP000889800"/>
    </source>
</evidence>
<protein>
    <submittedName>
        <fullName evidence="2">Uncharacterized protein</fullName>
    </submittedName>
</protein>
<feature type="chain" id="PRO_5004220522" evidence="1">
    <location>
        <begin position="26"/>
        <end position="198"/>
    </location>
</feature>
<name>Q31NG3_SYNE7</name>
<keyword evidence="3" id="KW-1185">Reference proteome</keyword>
<dbReference type="PaxDb" id="1140-Synpcc7942_1376"/>
<organism evidence="2 3">
    <name type="scientific">Synechococcus elongatus (strain ATCC 33912 / PCC 7942 / FACHB-805)</name>
    <name type="common">Anacystis nidulans R2</name>
    <dbReference type="NCBI Taxonomy" id="1140"/>
    <lineage>
        <taxon>Bacteria</taxon>
        <taxon>Bacillati</taxon>
        <taxon>Cyanobacteriota</taxon>
        <taxon>Cyanophyceae</taxon>
        <taxon>Synechococcales</taxon>
        <taxon>Synechococcaceae</taxon>
        <taxon>Synechococcus</taxon>
    </lineage>
</organism>
<dbReference type="HOGENOM" id="CLU_1377511_0_0_3"/>